<accession>A0A371IBZ3</accession>
<keyword evidence="3" id="KW-1185">Reference proteome</keyword>
<feature type="non-terminal residue" evidence="2">
    <location>
        <position position="1"/>
    </location>
</feature>
<reference evidence="2" key="1">
    <citation type="submission" date="2018-05" db="EMBL/GenBank/DDBJ databases">
        <title>Draft genome of Mucuna pruriens seed.</title>
        <authorList>
            <person name="Nnadi N.E."/>
            <person name="Vos R."/>
            <person name="Hasami M.H."/>
            <person name="Devisetty U.K."/>
            <person name="Aguiy J.C."/>
        </authorList>
    </citation>
    <scope>NUCLEOTIDE SEQUENCE [LARGE SCALE GENOMIC DNA]</scope>
    <source>
        <strain evidence="2">JCA_2017</strain>
    </source>
</reference>
<evidence type="ECO:0000313" key="2">
    <source>
        <dbReference type="EMBL" id="RDY12563.1"/>
    </source>
</evidence>
<evidence type="ECO:0000256" key="1">
    <source>
        <dbReference type="SAM" id="MobiDB-lite"/>
    </source>
</evidence>
<dbReference type="AlphaFoldDB" id="A0A371IBZ3"/>
<dbReference type="Proteomes" id="UP000257109">
    <property type="component" value="Unassembled WGS sequence"/>
</dbReference>
<evidence type="ECO:0008006" key="4">
    <source>
        <dbReference type="Google" id="ProtNLM"/>
    </source>
</evidence>
<evidence type="ECO:0000313" key="3">
    <source>
        <dbReference type="Proteomes" id="UP000257109"/>
    </source>
</evidence>
<dbReference type="EMBL" id="QJKJ01000445">
    <property type="protein sequence ID" value="RDY12563.1"/>
    <property type="molecule type" value="Genomic_DNA"/>
</dbReference>
<feature type="compositionally biased region" description="Basic and acidic residues" evidence="1">
    <location>
        <begin position="56"/>
        <end position="67"/>
    </location>
</feature>
<name>A0A371IBZ3_MUCPR</name>
<proteinExistence type="predicted"/>
<sequence>MDMAPDRTQLQNMAKEEGEAFRGYARRWRELAARIQPPLSNKEMVTISTPHWSKGGSRDEEREDRARGGNLLY</sequence>
<dbReference type="OrthoDB" id="1750196at2759"/>
<protein>
    <recommendedName>
        <fullName evidence="4">Retrotransposon gag domain-containing protein</fullName>
    </recommendedName>
</protein>
<gene>
    <name evidence="2" type="ORF">CR513_02612</name>
</gene>
<feature type="region of interest" description="Disordered" evidence="1">
    <location>
        <begin position="48"/>
        <end position="73"/>
    </location>
</feature>
<comment type="caution">
    <text evidence="2">The sequence shown here is derived from an EMBL/GenBank/DDBJ whole genome shotgun (WGS) entry which is preliminary data.</text>
</comment>
<organism evidence="2 3">
    <name type="scientific">Mucuna pruriens</name>
    <name type="common">Velvet bean</name>
    <name type="synonym">Dolichos pruriens</name>
    <dbReference type="NCBI Taxonomy" id="157652"/>
    <lineage>
        <taxon>Eukaryota</taxon>
        <taxon>Viridiplantae</taxon>
        <taxon>Streptophyta</taxon>
        <taxon>Embryophyta</taxon>
        <taxon>Tracheophyta</taxon>
        <taxon>Spermatophyta</taxon>
        <taxon>Magnoliopsida</taxon>
        <taxon>eudicotyledons</taxon>
        <taxon>Gunneridae</taxon>
        <taxon>Pentapetalae</taxon>
        <taxon>rosids</taxon>
        <taxon>fabids</taxon>
        <taxon>Fabales</taxon>
        <taxon>Fabaceae</taxon>
        <taxon>Papilionoideae</taxon>
        <taxon>50 kb inversion clade</taxon>
        <taxon>NPAAA clade</taxon>
        <taxon>indigoferoid/millettioid clade</taxon>
        <taxon>Phaseoleae</taxon>
        <taxon>Mucuna</taxon>
    </lineage>
</organism>